<reference evidence="12" key="1">
    <citation type="submission" date="2019-08" db="EMBL/GenBank/DDBJ databases">
        <title>Complete genome sequence of a mangrove-derived Streptomyces xiamenensis.</title>
        <authorList>
            <person name="Xu J."/>
        </authorList>
    </citation>
    <scope>NUCLEOTIDE SEQUENCE</scope>
    <source>
        <strain evidence="12">318</strain>
    </source>
</reference>
<evidence type="ECO:0000256" key="6">
    <source>
        <dbReference type="ARBA" id="ARBA00023087"/>
    </source>
</evidence>
<accession>A0A0F7CMW8</accession>
<feature type="region of interest" description="Disordered" evidence="8">
    <location>
        <begin position="88"/>
        <end position="125"/>
    </location>
</feature>
<keyword evidence="4 10" id="KW-0732">Signal</keyword>
<dbReference type="KEGG" id="sxi:SXIM_05020"/>
<evidence type="ECO:0000256" key="9">
    <source>
        <dbReference type="SAM" id="Phobius"/>
    </source>
</evidence>
<keyword evidence="13" id="KW-1185">Reference proteome</keyword>
<evidence type="ECO:0000256" key="7">
    <source>
        <dbReference type="PROSITE-ProRule" id="PRU01232"/>
    </source>
</evidence>
<feature type="domain" description="Chaplin" evidence="11">
    <location>
        <begin position="116"/>
        <end position="156"/>
    </location>
</feature>
<dbReference type="EMBL" id="CP009922">
    <property type="protein sequence ID" value="AKG41886.1"/>
    <property type="molecule type" value="Genomic_DNA"/>
</dbReference>
<dbReference type="GO" id="GO:0007155">
    <property type="term" value="P:cell adhesion"/>
    <property type="evidence" value="ECO:0007669"/>
    <property type="project" value="UniProtKB-KW"/>
</dbReference>
<keyword evidence="9" id="KW-1133">Transmembrane helix</keyword>
<feature type="transmembrane region" description="Helical" evidence="9">
    <location>
        <begin position="258"/>
        <end position="277"/>
    </location>
</feature>
<dbReference type="PROSITE" id="PS51318">
    <property type="entry name" value="TAT"/>
    <property type="match status" value="1"/>
</dbReference>
<keyword evidence="9" id="KW-0812">Transmembrane</keyword>
<keyword evidence="9" id="KW-0472">Membrane</keyword>
<evidence type="ECO:0000256" key="1">
    <source>
        <dbReference type="ARBA" id="ARBA00004191"/>
    </source>
</evidence>
<keyword evidence="6 7" id="KW-0034">Amyloid</keyword>
<name>A0A0F7CMW8_9ACTN</name>
<dbReference type="InterPro" id="IPR006311">
    <property type="entry name" value="TAT_signal"/>
</dbReference>
<organism evidence="12 13">
    <name type="scientific">Streptomyces xiamenensis</name>
    <dbReference type="NCBI Taxonomy" id="408015"/>
    <lineage>
        <taxon>Bacteria</taxon>
        <taxon>Bacillati</taxon>
        <taxon>Actinomycetota</taxon>
        <taxon>Actinomycetes</taxon>
        <taxon>Kitasatosporales</taxon>
        <taxon>Streptomycetaceae</taxon>
        <taxon>Streptomyces</taxon>
    </lineage>
</organism>
<keyword evidence="2" id="KW-0134">Cell wall</keyword>
<dbReference type="PATRIC" id="fig|408015.6.peg.530"/>
<keyword evidence="3" id="KW-0964">Secreted</keyword>
<feature type="region of interest" description="Disordered" evidence="8">
    <location>
        <begin position="156"/>
        <end position="257"/>
    </location>
</feature>
<dbReference type="HOGENOM" id="CLU_070271_0_0_11"/>
<evidence type="ECO:0000313" key="12">
    <source>
        <dbReference type="EMBL" id="AKG41886.1"/>
    </source>
</evidence>
<dbReference type="Pfam" id="PF03777">
    <property type="entry name" value="ChpA-C"/>
    <property type="match status" value="2"/>
</dbReference>
<feature type="domain" description="Chaplin" evidence="11">
    <location>
        <begin position="48"/>
        <end position="88"/>
    </location>
</feature>
<feature type="chain" id="PRO_5002513949" evidence="10">
    <location>
        <begin position="38"/>
        <end position="286"/>
    </location>
</feature>
<dbReference type="InterPro" id="IPR005528">
    <property type="entry name" value="ChpA-H"/>
</dbReference>
<evidence type="ECO:0000256" key="3">
    <source>
        <dbReference type="ARBA" id="ARBA00022525"/>
    </source>
</evidence>
<dbReference type="AlphaFoldDB" id="A0A0F7CMW8"/>
<evidence type="ECO:0000256" key="8">
    <source>
        <dbReference type="SAM" id="MobiDB-lite"/>
    </source>
</evidence>
<keyword evidence="5" id="KW-0130">Cell adhesion</keyword>
<dbReference type="PROSITE" id="PS51884">
    <property type="entry name" value="CHAPLIN"/>
    <property type="match status" value="2"/>
</dbReference>
<evidence type="ECO:0000256" key="4">
    <source>
        <dbReference type="ARBA" id="ARBA00022729"/>
    </source>
</evidence>
<evidence type="ECO:0000256" key="2">
    <source>
        <dbReference type="ARBA" id="ARBA00022512"/>
    </source>
</evidence>
<gene>
    <name evidence="12" type="ORF">SXIM_05020</name>
</gene>
<feature type="signal peptide" evidence="10">
    <location>
        <begin position="1"/>
        <end position="37"/>
    </location>
</feature>
<dbReference type="STRING" id="408015.SXIM_05020"/>
<evidence type="ECO:0000313" key="13">
    <source>
        <dbReference type="Proteomes" id="UP000034034"/>
    </source>
</evidence>
<evidence type="ECO:0000256" key="10">
    <source>
        <dbReference type="SAM" id="SignalP"/>
    </source>
</evidence>
<feature type="compositionally biased region" description="Basic and acidic residues" evidence="8">
    <location>
        <begin position="160"/>
        <end position="169"/>
    </location>
</feature>
<proteinExistence type="predicted"/>
<protein>
    <submittedName>
        <fullName evidence="12">Secreted protein</fullName>
    </submittedName>
</protein>
<feature type="compositionally biased region" description="Gly residues" evidence="8">
    <location>
        <begin position="180"/>
        <end position="228"/>
    </location>
</feature>
<comment type="subcellular location">
    <subcellularLocation>
        <location evidence="1">Secreted</location>
        <location evidence="1">Cell wall</location>
    </subcellularLocation>
</comment>
<sequence>MKEQGRGNTMRQVTRKGLLSVAAAGGMLAMAGGTAHADADAHGGAANSPGVASGNTVQVPINVPINVCGNTINVIGVLNPAFGNTCQSGTPGGGKHEPGHEAGQGGAQAEGGAVDSPGVGSGNNVQVPIDVPVNACGNGIDVVGVLNPVFGNECYTEAPPVEHPEHPGEPGEPEQPEEPGGSGGSGGPGGPGGSGGSGGGDSEEPGGPGGSGGSGGGGDVGGSGGGGSEAPDEEQPGNEPSEQLGGGELAETGSSGPGLGVMLPLGAGLMVGGVVLYRRGRAARQS</sequence>
<evidence type="ECO:0000256" key="5">
    <source>
        <dbReference type="ARBA" id="ARBA00022889"/>
    </source>
</evidence>
<evidence type="ECO:0000259" key="11">
    <source>
        <dbReference type="PROSITE" id="PS51884"/>
    </source>
</evidence>
<dbReference type="Proteomes" id="UP000034034">
    <property type="component" value="Chromosome"/>
</dbReference>